<organism evidence="2 3">
    <name type="scientific">Streptomyces yaizuensis</name>
    <dbReference type="NCBI Taxonomy" id="2989713"/>
    <lineage>
        <taxon>Bacteria</taxon>
        <taxon>Bacillati</taxon>
        <taxon>Actinomycetota</taxon>
        <taxon>Actinomycetes</taxon>
        <taxon>Kitasatosporales</taxon>
        <taxon>Streptomycetaceae</taxon>
        <taxon>Streptomyces</taxon>
    </lineage>
</organism>
<dbReference type="EMBL" id="LC735416">
    <property type="protein sequence ID" value="BDT39697.1"/>
    <property type="molecule type" value="Genomic_DNA"/>
</dbReference>
<evidence type="ECO:0000256" key="1">
    <source>
        <dbReference type="SAM" id="MobiDB-lite"/>
    </source>
</evidence>
<protein>
    <submittedName>
        <fullName evidence="2">Uncharacterized protein</fullName>
    </submittedName>
</protein>
<sequence length="256" mass="26113">MTLHLQQAANRRMRRAVIVLVALVLALVAALVVIAVTGDDDSGKGAAPAPGPSSAAPAPQPTATVPDDDSGYVAPDRTVKLPDGRSKTAEGLRVGFPRTPEGGAAMAVASSRNAWSLDAAKIRAGILAYAAAQYRTSMAAAAEAGAKGNRQFAGIPDTGPVPDGATLTAWPIGVQWKAVDSSTVDVLVLLRVTHAPKAGAATTTKLIVSPGRAVWEDGDWKGAATDPSAGIPDPVDVGTAAFNDHGWTSIQEGDRL</sequence>
<evidence type="ECO:0000313" key="2">
    <source>
        <dbReference type="EMBL" id="BDT39697.1"/>
    </source>
</evidence>
<feature type="compositionally biased region" description="Low complexity" evidence="1">
    <location>
        <begin position="44"/>
        <end position="65"/>
    </location>
</feature>
<gene>
    <name evidence="2" type="ORF">SYYSPA8_37895</name>
</gene>
<keyword evidence="2" id="KW-0614">Plasmid</keyword>
<dbReference type="RefSeq" id="WP_323452091.1">
    <property type="nucleotide sequence ID" value="NZ_LC735416.1"/>
</dbReference>
<reference evidence="2 3" key="1">
    <citation type="submission" date="2022-10" db="EMBL/GenBank/DDBJ databases">
        <title>Draft genome sequence of Streptomyces sp. YSPA8.</title>
        <authorList>
            <person name="Moriuchi R."/>
            <person name="Dohra H."/>
            <person name="Yamamura H."/>
            <person name="Kodani S."/>
        </authorList>
    </citation>
    <scope>NUCLEOTIDE SEQUENCE [LARGE SCALE GENOMIC DNA]</scope>
    <source>
        <strain evidence="2 3">YSPA8</strain>
        <plasmid evidence="2 3">pYSPA8-3</plasmid>
    </source>
</reference>
<accession>A0AA86MCU3</accession>
<geneLocation type="plasmid" evidence="2 3">
    <name>pYSPA8-3</name>
</geneLocation>
<feature type="compositionally biased region" description="Basic and acidic residues" evidence="1">
    <location>
        <begin position="77"/>
        <end position="90"/>
    </location>
</feature>
<dbReference type="AlphaFoldDB" id="A0AA86MCU3"/>
<name>A0AA86MCU3_9ACTN</name>
<evidence type="ECO:0000313" key="3">
    <source>
        <dbReference type="Proteomes" id="UP001291653"/>
    </source>
</evidence>
<proteinExistence type="predicted"/>
<keyword evidence="3" id="KW-1185">Reference proteome</keyword>
<dbReference type="Proteomes" id="UP001291653">
    <property type="component" value="Plasmid pYSPA8-3"/>
</dbReference>
<feature type="region of interest" description="Disordered" evidence="1">
    <location>
        <begin position="42"/>
        <end position="96"/>
    </location>
</feature>